<evidence type="ECO:0000313" key="1">
    <source>
        <dbReference type="EMBL" id="KAK9736705.1"/>
    </source>
</evidence>
<gene>
    <name evidence="1" type="ORF">QE152_g11352</name>
</gene>
<keyword evidence="2" id="KW-1185">Reference proteome</keyword>
<protein>
    <submittedName>
        <fullName evidence="1">Uncharacterized protein</fullName>
    </submittedName>
</protein>
<dbReference type="EMBL" id="JASPKY010000110">
    <property type="protein sequence ID" value="KAK9736705.1"/>
    <property type="molecule type" value="Genomic_DNA"/>
</dbReference>
<comment type="caution">
    <text evidence="1">The sequence shown here is derived from an EMBL/GenBank/DDBJ whole genome shotgun (WGS) entry which is preliminary data.</text>
</comment>
<reference evidence="1 2" key="1">
    <citation type="journal article" date="2024" name="BMC Genomics">
        <title>De novo assembly and annotation of Popillia japonica's genome with initial clues to its potential as an invasive pest.</title>
        <authorList>
            <person name="Cucini C."/>
            <person name="Boschi S."/>
            <person name="Funari R."/>
            <person name="Cardaioli E."/>
            <person name="Iannotti N."/>
            <person name="Marturano G."/>
            <person name="Paoli F."/>
            <person name="Bruttini M."/>
            <person name="Carapelli A."/>
            <person name="Frati F."/>
            <person name="Nardi F."/>
        </authorList>
    </citation>
    <scope>NUCLEOTIDE SEQUENCE [LARGE SCALE GENOMIC DNA]</scope>
    <source>
        <strain evidence="1">DMR45628</strain>
    </source>
</reference>
<sequence length="165" mass="18979">MRQLGAVIDVPNGVLKTKFGEIKIYWENSTVNLGPRERKIVKIPVTKNCSNTLINHQRLAPVVEIPSLITSAKDFYAIAEIANFNNHSIKVEIENPITAEIYETENNTKNEQVKYTAKQIQQMQTDNVLNKLRLNHLNKEETKVIKDLCLQYKDVCYDERTISPH</sequence>
<dbReference type="AlphaFoldDB" id="A0AAW1LQX0"/>
<name>A0AAW1LQX0_POPJA</name>
<evidence type="ECO:0000313" key="2">
    <source>
        <dbReference type="Proteomes" id="UP001458880"/>
    </source>
</evidence>
<proteinExistence type="predicted"/>
<dbReference type="Proteomes" id="UP001458880">
    <property type="component" value="Unassembled WGS sequence"/>
</dbReference>
<organism evidence="1 2">
    <name type="scientific">Popillia japonica</name>
    <name type="common">Japanese beetle</name>
    <dbReference type="NCBI Taxonomy" id="7064"/>
    <lineage>
        <taxon>Eukaryota</taxon>
        <taxon>Metazoa</taxon>
        <taxon>Ecdysozoa</taxon>
        <taxon>Arthropoda</taxon>
        <taxon>Hexapoda</taxon>
        <taxon>Insecta</taxon>
        <taxon>Pterygota</taxon>
        <taxon>Neoptera</taxon>
        <taxon>Endopterygota</taxon>
        <taxon>Coleoptera</taxon>
        <taxon>Polyphaga</taxon>
        <taxon>Scarabaeiformia</taxon>
        <taxon>Scarabaeidae</taxon>
        <taxon>Rutelinae</taxon>
        <taxon>Popillia</taxon>
    </lineage>
</organism>
<accession>A0AAW1LQX0</accession>